<dbReference type="OrthoDB" id="8888529at2759"/>
<dbReference type="FunFam" id="1.20.1070.10:FF:000109">
    <property type="entry name" value="Leukotriene B4 receptor"/>
    <property type="match status" value="1"/>
</dbReference>
<dbReference type="InterPro" id="IPR050119">
    <property type="entry name" value="CCR1-9-like"/>
</dbReference>
<dbReference type="GO" id="GO:0009897">
    <property type="term" value="C:external side of plasma membrane"/>
    <property type="evidence" value="ECO:0007669"/>
    <property type="project" value="TreeGrafter"/>
</dbReference>
<evidence type="ECO:0000259" key="12">
    <source>
        <dbReference type="PROSITE" id="PS50262"/>
    </source>
</evidence>
<feature type="transmembrane region" description="Helical" evidence="11">
    <location>
        <begin position="56"/>
        <end position="82"/>
    </location>
</feature>
<keyword evidence="8" id="KW-0325">Glycoprotein</keyword>
<dbReference type="GO" id="GO:0060326">
    <property type="term" value="P:cell chemotaxis"/>
    <property type="evidence" value="ECO:0007669"/>
    <property type="project" value="TreeGrafter"/>
</dbReference>
<dbReference type="GO" id="GO:0006955">
    <property type="term" value="P:immune response"/>
    <property type="evidence" value="ECO:0007669"/>
    <property type="project" value="TreeGrafter"/>
</dbReference>
<comment type="subcellular location">
    <subcellularLocation>
        <location evidence="1">Cell membrane</location>
        <topology evidence="1">Multi-pass membrane protein</topology>
    </subcellularLocation>
</comment>
<dbReference type="Proteomes" id="UP000261660">
    <property type="component" value="Unplaced"/>
</dbReference>
<evidence type="ECO:0000256" key="11">
    <source>
        <dbReference type="SAM" id="Phobius"/>
    </source>
</evidence>
<sequence>MILFNVKGSENWLVRHFLSFFKQTLYSISTHACTMNLSTEQSSSEKMLIDGFEGGTAVACVILGLSFLVGAPGNLLVIWTILRHVKQRSHTVVLILHLANADLLVLITLPVWIYALANSWVFGEAFCKALVYVMSVCMFSSIFFITLMSIERFLALCHPFLMMRWMTKSVMNRCLVLLWILALILGLPSLLTHPESKATNECFIKEFSSVTQAIVLFSLETFVGFVVPFIILSICYCQVAAQLRTMSLSSKQKSMRLVHTVVIAFIFCWLPYHVINIFDMFCILRPGTDHECVPEGVVFSSGALVFISSSVNPVLYVFFARSLRGSLEESRLVRLFQEMVTHTTKMRELVVQHQSSQMAAERSDVQLCEKNQCHRDVVEM</sequence>
<name>A0A3Q3ENG2_9LABR</name>
<keyword evidence="4 11" id="KW-1133">Transmembrane helix</keyword>
<evidence type="ECO:0000256" key="2">
    <source>
        <dbReference type="ARBA" id="ARBA00022475"/>
    </source>
</evidence>
<evidence type="ECO:0000313" key="13">
    <source>
        <dbReference type="Ensembl" id="ENSLBEP00000007612.1"/>
    </source>
</evidence>
<dbReference type="PANTHER" id="PTHR10489">
    <property type="entry name" value="CELL ADHESION MOLECULE"/>
    <property type="match status" value="1"/>
</dbReference>
<evidence type="ECO:0000256" key="6">
    <source>
        <dbReference type="ARBA" id="ARBA00023136"/>
    </source>
</evidence>
<dbReference type="Ensembl" id="ENSLBET00000008004.1">
    <property type="protein sequence ID" value="ENSLBEP00000007612.1"/>
    <property type="gene ID" value="ENSLBEG00000005901.1"/>
</dbReference>
<feature type="transmembrane region" description="Helical" evidence="11">
    <location>
        <begin position="94"/>
        <end position="117"/>
    </location>
</feature>
<evidence type="ECO:0000256" key="4">
    <source>
        <dbReference type="ARBA" id="ARBA00022989"/>
    </source>
</evidence>
<dbReference type="AlphaFoldDB" id="A0A3Q3ENG2"/>
<dbReference type="GO" id="GO:0007204">
    <property type="term" value="P:positive regulation of cytosolic calcium ion concentration"/>
    <property type="evidence" value="ECO:0007669"/>
    <property type="project" value="TreeGrafter"/>
</dbReference>
<dbReference type="GeneTree" id="ENSGT00950000182966"/>
<evidence type="ECO:0000256" key="3">
    <source>
        <dbReference type="ARBA" id="ARBA00022692"/>
    </source>
</evidence>
<dbReference type="Gene3D" id="1.20.1070.10">
    <property type="entry name" value="Rhodopsin 7-helix transmembrane proteins"/>
    <property type="match status" value="1"/>
</dbReference>
<reference evidence="13" key="2">
    <citation type="submission" date="2025-09" db="UniProtKB">
        <authorList>
            <consortium name="Ensembl"/>
        </authorList>
    </citation>
    <scope>IDENTIFICATION</scope>
</reference>
<keyword evidence="7 10" id="KW-0675">Receptor</keyword>
<dbReference type="InParanoid" id="A0A3Q3ENG2"/>
<dbReference type="PANTHER" id="PTHR10489:SF946">
    <property type="entry name" value="LEUKOTRIENE B4 RECEPTOR 1-LIKE"/>
    <property type="match status" value="1"/>
</dbReference>
<dbReference type="GO" id="GO:0019722">
    <property type="term" value="P:calcium-mediated signaling"/>
    <property type="evidence" value="ECO:0007669"/>
    <property type="project" value="TreeGrafter"/>
</dbReference>
<dbReference type="SUPFAM" id="SSF81321">
    <property type="entry name" value="Family A G protein-coupled receptor-like"/>
    <property type="match status" value="1"/>
</dbReference>
<dbReference type="InterPro" id="IPR000276">
    <property type="entry name" value="GPCR_Rhodpsn"/>
</dbReference>
<keyword evidence="6 11" id="KW-0472">Membrane</keyword>
<dbReference type="GO" id="GO:0016493">
    <property type="term" value="F:C-C chemokine receptor activity"/>
    <property type="evidence" value="ECO:0007669"/>
    <property type="project" value="TreeGrafter"/>
</dbReference>
<feature type="domain" description="G-protein coupled receptors family 1 profile" evidence="12">
    <location>
        <begin position="73"/>
        <end position="316"/>
    </location>
</feature>
<reference evidence="13" key="1">
    <citation type="submission" date="2025-08" db="UniProtKB">
        <authorList>
            <consortium name="Ensembl"/>
        </authorList>
    </citation>
    <scope>IDENTIFICATION</scope>
</reference>
<comment type="similarity">
    <text evidence="10">Belongs to the G-protein coupled receptor 1 family.</text>
</comment>
<evidence type="ECO:0000313" key="14">
    <source>
        <dbReference type="Proteomes" id="UP000261660"/>
    </source>
</evidence>
<keyword evidence="9 10" id="KW-0807">Transducer</keyword>
<feature type="transmembrane region" description="Helical" evidence="11">
    <location>
        <begin position="211"/>
        <end position="236"/>
    </location>
</feature>
<dbReference type="PRINTS" id="PR00237">
    <property type="entry name" value="GPCRRHODOPSN"/>
</dbReference>
<evidence type="ECO:0000256" key="7">
    <source>
        <dbReference type="ARBA" id="ARBA00023170"/>
    </source>
</evidence>
<dbReference type="PROSITE" id="PS50262">
    <property type="entry name" value="G_PROTEIN_RECEP_F1_2"/>
    <property type="match status" value="1"/>
</dbReference>
<organism evidence="13 14">
    <name type="scientific">Labrus bergylta</name>
    <name type="common">ballan wrasse</name>
    <dbReference type="NCBI Taxonomy" id="56723"/>
    <lineage>
        <taxon>Eukaryota</taxon>
        <taxon>Metazoa</taxon>
        <taxon>Chordata</taxon>
        <taxon>Craniata</taxon>
        <taxon>Vertebrata</taxon>
        <taxon>Euteleostomi</taxon>
        <taxon>Actinopterygii</taxon>
        <taxon>Neopterygii</taxon>
        <taxon>Teleostei</taxon>
        <taxon>Neoteleostei</taxon>
        <taxon>Acanthomorphata</taxon>
        <taxon>Eupercaria</taxon>
        <taxon>Labriformes</taxon>
        <taxon>Labridae</taxon>
        <taxon>Labrus</taxon>
    </lineage>
</organism>
<evidence type="ECO:0000256" key="5">
    <source>
        <dbReference type="ARBA" id="ARBA00023040"/>
    </source>
</evidence>
<accession>A0A3Q3ENG2</accession>
<evidence type="ECO:0000256" key="8">
    <source>
        <dbReference type="ARBA" id="ARBA00023180"/>
    </source>
</evidence>
<feature type="transmembrane region" description="Helical" evidence="11">
    <location>
        <begin position="129"/>
        <end position="150"/>
    </location>
</feature>
<keyword evidence="3 10" id="KW-0812">Transmembrane</keyword>
<evidence type="ECO:0000256" key="9">
    <source>
        <dbReference type="ARBA" id="ARBA00023224"/>
    </source>
</evidence>
<evidence type="ECO:0000256" key="1">
    <source>
        <dbReference type="ARBA" id="ARBA00004651"/>
    </source>
</evidence>
<feature type="transmembrane region" description="Helical" evidence="11">
    <location>
        <begin position="257"/>
        <end position="278"/>
    </location>
</feature>
<protein>
    <submittedName>
        <fullName evidence="13">Si:dkey-148a17.5</fullName>
    </submittedName>
</protein>
<dbReference type="GO" id="GO:0019957">
    <property type="term" value="F:C-C chemokine binding"/>
    <property type="evidence" value="ECO:0007669"/>
    <property type="project" value="TreeGrafter"/>
</dbReference>
<keyword evidence="5 10" id="KW-0297">G-protein coupled receptor</keyword>
<dbReference type="GO" id="GO:0004974">
    <property type="term" value="F:leukotriene receptor activity"/>
    <property type="evidence" value="ECO:0007669"/>
    <property type="project" value="UniProtKB-ARBA"/>
</dbReference>
<dbReference type="Pfam" id="PF00001">
    <property type="entry name" value="7tm_1"/>
    <property type="match status" value="1"/>
</dbReference>
<dbReference type="PROSITE" id="PS00237">
    <property type="entry name" value="G_PROTEIN_RECEP_F1_1"/>
    <property type="match status" value="1"/>
</dbReference>
<feature type="transmembrane region" description="Helical" evidence="11">
    <location>
        <begin position="170"/>
        <end position="191"/>
    </location>
</feature>
<evidence type="ECO:0000256" key="10">
    <source>
        <dbReference type="RuleBase" id="RU000688"/>
    </source>
</evidence>
<feature type="transmembrane region" description="Helical" evidence="11">
    <location>
        <begin position="298"/>
        <end position="319"/>
    </location>
</feature>
<dbReference type="InterPro" id="IPR017452">
    <property type="entry name" value="GPCR_Rhodpsn_7TM"/>
</dbReference>
<keyword evidence="14" id="KW-1185">Reference proteome</keyword>
<dbReference type="STRING" id="56723.ENSLBEP00000007612"/>
<proteinExistence type="inferred from homology"/>
<keyword evidence="2" id="KW-1003">Cell membrane</keyword>